<protein>
    <submittedName>
        <fullName evidence="3">DUF1990 domain-containing protein</fullName>
    </submittedName>
</protein>
<feature type="region of interest" description="Disordered" evidence="1">
    <location>
        <begin position="1"/>
        <end position="20"/>
    </location>
</feature>
<name>A0A1V0UK47_STRVN</name>
<evidence type="ECO:0000313" key="4">
    <source>
        <dbReference type="Proteomes" id="UP000192445"/>
    </source>
</evidence>
<dbReference type="PANTHER" id="PTHR34202">
    <property type="entry name" value="UPF0548 PROTEIN"/>
    <property type="match status" value="1"/>
</dbReference>
<dbReference type="EMBL" id="CP020570">
    <property type="protein sequence ID" value="ARF65594.1"/>
    <property type="molecule type" value="Genomic_DNA"/>
</dbReference>
<dbReference type="AlphaFoldDB" id="A0A1V0UK47"/>
<accession>A0A1V0UK47</accession>
<dbReference type="STRING" id="1935.B1H20_32380"/>
<proteinExistence type="predicted"/>
<reference evidence="3 4" key="1">
    <citation type="submission" date="2017-03" db="EMBL/GenBank/DDBJ databases">
        <title>Complete Genome Sequence of a natural compounds producer, Streptomyces violaceus S21.</title>
        <authorList>
            <person name="Zhong C."/>
            <person name="Zhao Z."/>
            <person name="Fu J."/>
            <person name="Zong G."/>
            <person name="Qin R."/>
            <person name="Cao G."/>
        </authorList>
    </citation>
    <scope>NUCLEOTIDE SEQUENCE [LARGE SCALE GENOMIC DNA]</scope>
    <source>
        <strain evidence="3 4">S21</strain>
    </source>
</reference>
<dbReference type="InterPro" id="IPR014457">
    <property type="entry name" value="UCP010260"/>
</dbReference>
<organism evidence="3 4">
    <name type="scientific">Streptomyces violaceoruber</name>
    <dbReference type="NCBI Taxonomy" id="1935"/>
    <lineage>
        <taxon>Bacteria</taxon>
        <taxon>Bacillati</taxon>
        <taxon>Actinomycetota</taxon>
        <taxon>Actinomycetes</taxon>
        <taxon>Kitasatosporales</taxon>
        <taxon>Streptomycetaceae</taxon>
        <taxon>Streptomyces</taxon>
        <taxon>Streptomyces violaceoruber group</taxon>
    </lineage>
</organism>
<sequence length="185" mass="19877">MSTFTYPETGATRHGPLPRGYHHLHHRAPVGRGEADLAAAGAAITEWRMHRASGAGVEASARRAEPGGDVRVSLGLGPLRFTAPCEVVWTAYGEEGRTGFAYGTLAGHPERGEECFVVELADDETVWFTVLAFSRPAAWYTRLAGPLVPQVQRWYARRLGRTLRRLVAGGRGVSGGPGHEPPGAP</sequence>
<evidence type="ECO:0000259" key="2">
    <source>
        <dbReference type="Pfam" id="PF09348"/>
    </source>
</evidence>
<evidence type="ECO:0000256" key="1">
    <source>
        <dbReference type="SAM" id="MobiDB-lite"/>
    </source>
</evidence>
<dbReference type="RefSeq" id="WP_050499287.1">
    <property type="nucleotide sequence ID" value="NZ_CP020570.1"/>
</dbReference>
<dbReference type="OrthoDB" id="120660at2"/>
<dbReference type="Proteomes" id="UP000192445">
    <property type="component" value="Chromosome"/>
</dbReference>
<feature type="domain" description="DUF1990" evidence="2">
    <location>
        <begin position="5"/>
        <end position="161"/>
    </location>
</feature>
<evidence type="ECO:0000313" key="3">
    <source>
        <dbReference type="EMBL" id="ARF65594.1"/>
    </source>
</evidence>
<dbReference type="Pfam" id="PF09348">
    <property type="entry name" value="DUF1990"/>
    <property type="match status" value="1"/>
</dbReference>
<dbReference type="PANTHER" id="PTHR34202:SF1">
    <property type="entry name" value="UPF0548 PROTEIN"/>
    <property type="match status" value="1"/>
</dbReference>
<dbReference type="InterPro" id="IPR018960">
    <property type="entry name" value="DUF1990"/>
</dbReference>
<dbReference type="PIRSF" id="PIRSF010260">
    <property type="entry name" value="UCP010260"/>
    <property type="match status" value="1"/>
</dbReference>
<dbReference type="KEGG" id="svu:B1H20_32380"/>
<gene>
    <name evidence="3" type="ORF">B1H20_32380</name>
</gene>